<dbReference type="Proteomes" id="UP000494106">
    <property type="component" value="Unassembled WGS sequence"/>
</dbReference>
<name>A0A8S1B657_ARCPL</name>
<evidence type="ECO:0000256" key="1">
    <source>
        <dbReference type="SAM" id="MobiDB-lite"/>
    </source>
</evidence>
<sequence length="156" mass="17337">MPLTPKDEGTSKRGASTGWRGGSPVDDHITDVHWKDPRNSGQYKRYRLQENAGHRGLKDNSATGPSETIAEIMNDCIMGLDFTKNHDCKINVSDEVFKCGDQEIFILGSATGIVTCLRRKLGCHLIEKRSETMGLIEDAPLKTEAWNCMTARTLVK</sequence>
<feature type="compositionally biased region" description="Basic and acidic residues" evidence="1">
    <location>
        <begin position="1"/>
        <end position="11"/>
    </location>
</feature>
<protein>
    <submittedName>
        <fullName evidence="2">Uncharacterized protein</fullName>
    </submittedName>
</protein>
<gene>
    <name evidence="2" type="ORF">APLA_LOCUS14155</name>
</gene>
<comment type="caution">
    <text evidence="2">The sequence shown here is derived from an EMBL/GenBank/DDBJ whole genome shotgun (WGS) entry which is preliminary data.</text>
</comment>
<evidence type="ECO:0000313" key="3">
    <source>
        <dbReference type="Proteomes" id="UP000494106"/>
    </source>
</evidence>
<evidence type="ECO:0000313" key="2">
    <source>
        <dbReference type="EMBL" id="CAB3253499.1"/>
    </source>
</evidence>
<feature type="compositionally biased region" description="Basic and acidic residues" evidence="1">
    <location>
        <begin position="25"/>
        <end position="38"/>
    </location>
</feature>
<accession>A0A8S1B657</accession>
<keyword evidence="3" id="KW-1185">Reference proteome</keyword>
<dbReference type="AlphaFoldDB" id="A0A8S1B657"/>
<dbReference type="OrthoDB" id="425619at2759"/>
<proteinExistence type="predicted"/>
<reference evidence="2 3" key="1">
    <citation type="submission" date="2020-04" db="EMBL/GenBank/DDBJ databases">
        <authorList>
            <person name="Wallbank WR R."/>
            <person name="Pardo Diaz C."/>
            <person name="Kozak K."/>
            <person name="Martin S."/>
            <person name="Jiggins C."/>
            <person name="Moest M."/>
            <person name="Warren A I."/>
            <person name="Byers J.R.P. K."/>
            <person name="Montejo-Kovacevich G."/>
            <person name="Yen C E."/>
        </authorList>
    </citation>
    <scope>NUCLEOTIDE SEQUENCE [LARGE SCALE GENOMIC DNA]</scope>
</reference>
<dbReference type="EMBL" id="CADEBC010000561">
    <property type="protein sequence ID" value="CAB3253499.1"/>
    <property type="molecule type" value="Genomic_DNA"/>
</dbReference>
<feature type="region of interest" description="Disordered" evidence="1">
    <location>
        <begin position="1"/>
        <end position="40"/>
    </location>
</feature>
<organism evidence="2 3">
    <name type="scientific">Arctia plantaginis</name>
    <name type="common">Wood tiger moth</name>
    <name type="synonym">Phalaena plantaginis</name>
    <dbReference type="NCBI Taxonomy" id="874455"/>
    <lineage>
        <taxon>Eukaryota</taxon>
        <taxon>Metazoa</taxon>
        <taxon>Ecdysozoa</taxon>
        <taxon>Arthropoda</taxon>
        <taxon>Hexapoda</taxon>
        <taxon>Insecta</taxon>
        <taxon>Pterygota</taxon>
        <taxon>Neoptera</taxon>
        <taxon>Endopterygota</taxon>
        <taxon>Lepidoptera</taxon>
        <taxon>Glossata</taxon>
        <taxon>Ditrysia</taxon>
        <taxon>Noctuoidea</taxon>
        <taxon>Erebidae</taxon>
        <taxon>Arctiinae</taxon>
        <taxon>Arctia</taxon>
    </lineage>
</organism>